<dbReference type="Gene3D" id="1.10.3210.10">
    <property type="entry name" value="Hypothetical protein af1432"/>
    <property type="match status" value="1"/>
</dbReference>
<protein>
    <submittedName>
        <fullName evidence="1">Uncharacterized protein</fullName>
    </submittedName>
</protein>
<evidence type="ECO:0000313" key="2">
    <source>
        <dbReference type="Proteomes" id="UP000245728"/>
    </source>
</evidence>
<dbReference type="Proteomes" id="UP000245728">
    <property type="component" value="Chromosome"/>
</dbReference>
<proteinExistence type="predicted"/>
<reference evidence="1 2" key="1">
    <citation type="submission" date="2018-05" db="EMBL/GenBank/DDBJ databases">
        <title>Salinimonas sp. HMF8227 Genome sequencing and assembly.</title>
        <authorList>
            <person name="Kang H."/>
            <person name="Kang J."/>
            <person name="Cha I."/>
            <person name="Kim H."/>
            <person name="Joh K."/>
        </authorList>
    </citation>
    <scope>NUCLEOTIDE SEQUENCE [LARGE SCALE GENOMIC DNA]</scope>
    <source>
        <strain evidence="1 2">HMF8227</strain>
    </source>
</reference>
<dbReference type="OrthoDB" id="1099791at2"/>
<evidence type="ECO:0000313" key="1">
    <source>
        <dbReference type="EMBL" id="AWL12785.1"/>
    </source>
</evidence>
<sequence>MSNYQTYSGDYLDLSGPDVSALTVNDIAHSLSNQCRFNGHCQAFYSVAQHSVLVSQIVPRELQYDALFHDAAEAVTGDMTHPIKRMLLDFQALEDEVEEALFAQLGVTTPLDPAIKQADLILLATERRDLMAEQTLPWAMLEGVEPLSEVISPWTPEQAKQRFQARYNQLVLRERYGPNVALTEQGGAA</sequence>
<dbReference type="Pfam" id="PF12917">
    <property type="entry name" value="YfbR-like"/>
    <property type="match status" value="1"/>
</dbReference>
<keyword evidence="2" id="KW-1185">Reference proteome</keyword>
<dbReference type="AlphaFoldDB" id="A0A2S2E556"/>
<dbReference type="SUPFAM" id="SSF109604">
    <property type="entry name" value="HD-domain/PDEase-like"/>
    <property type="match status" value="1"/>
</dbReference>
<accession>A0A2S2E556</accession>
<name>A0A2S2E556_9ALTE</name>
<dbReference type="EMBL" id="CP029347">
    <property type="protein sequence ID" value="AWL12785.1"/>
    <property type="molecule type" value="Genomic_DNA"/>
</dbReference>
<dbReference type="KEGG" id="salh:HMF8227_02333"/>
<dbReference type="RefSeq" id="WP_109340329.1">
    <property type="nucleotide sequence ID" value="NZ_CP029347.1"/>
</dbReference>
<gene>
    <name evidence="1" type="ORF">HMF8227_02333</name>
</gene>
<organism evidence="1 2">
    <name type="scientific">Saliniradius amylolyticus</name>
    <dbReference type="NCBI Taxonomy" id="2183582"/>
    <lineage>
        <taxon>Bacteria</taxon>
        <taxon>Pseudomonadati</taxon>
        <taxon>Pseudomonadota</taxon>
        <taxon>Gammaproteobacteria</taxon>
        <taxon>Alteromonadales</taxon>
        <taxon>Alteromonadaceae</taxon>
        <taxon>Saliniradius</taxon>
    </lineage>
</organism>